<accession>A0A644ZVR5</accession>
<proteinExistence type="predicted"/>
<evidence type="ECO:0000313" key="2">
    <source>
        <dbReference type="EMBL" id="MPM44932.1"/>
    </source>
</evidence>
<dbReference type="AlphaFoldDB" id="A0A644ZVR5"/>
<protein>
    <submittedName>
        <fullName evidence="2">Uncharacterized protein</fullName>
    </submittedName>
</protein>
<organism evidence="2">
    <name type="scientific">bioreactor metagenome</name>
    <dbReference type="NCBI Taxonomy" id="1076179"/>
    <lineage>
        <taxon>unclassified sequences</taxon>
        <taxon>metagenomes</taxon>
        <taxon>ecological metagenomes</taxon>
    </lineage>
</organism>
<sequence length="44" mass="5011">MSSQNYIGFDADPDNENRTSNKVCEKRKRTKKANKGDDFVSTSQ</sequence>
<reference evidence="2" key="1">
    <citation type="submission" date="2019-08" db="EMBL/GenBank/DDBJ databases">
        <authorList>
            <person name="Kucharzyk K."/>
            <person name="Murdoch R.W."/>
            <person name="Higgins S."/>
            <person name="Loffler F."/>
        </authorList>
    </citation>
    <scope>NUCLEOTIDE SEQUENCE</scope>
</reference>
<gene>
    <name evidence="2" type="ORF">SDC9_91614</name>
</gene>
<feature type="region of interest" description="Disordered" evidence="1">
    <location>
        <begin position="1"/>
        <end position="44"/>
    </location>
</feature>
<dbReference type="EMBL" id="VSSQ01010673">
    <property type="protein sequence ID" value="MPM44932.1"/>
    <property type="molecule type" value="Genomic_DNA"/>
</dbReference>
<name>A0A644ZVR5_9ZZZZ</name>
<evidence type="ECO:0000256" key="1">
    <source>
        <dbReference type="SAM" id="MobiDB-lite"/>
    </source>
</evidence>
<comment type="caution">
    <text evidence="2">The sequence shown here is derived from an EMBL/GenBank/DDBJ whole genome shotgun (WGS) entry which is preliminary data.</text>
</comment>